<dbReference type="InterPro" id="IPR039426">
    <property type="entry name" value="TonB-dep_rcpt-like"/>
</dbReference>
<keyword evidence="5" id="KW-0472">Membrane</keyword>
<dbReference type="Pfam" id="PF07715">
    <property type="entry name" value="Plug"/>
    <property type="match status" value="1"/>
</dbReference>
<reference evidence="9" key="1">
    <citation type="submission" date="2018-06" db="EMBL/GenBank/DDBJ databases">
        <authorList>
            <person name="Zhirakovskaya E."/>
        </authorList>
    </citation>
    <scope>NUCLEOTIDE SEQUENCE</scope>
</reference>
<evidence type="ECO:0000256" key="6">
    <source>
        <dbReference type="ARBA" id="ARBA00023237"/>
    </source>
</evidence>
<organism evidence="9">
    <name type="scientific">hydrothermal vent metagenome</name>
    <dbReference type="NCBI Taxonomy" id="652676"/>
    <lineage>
        <taxon>unclassified sequences</taxon>
        <taxon>metagenomes</taxon>
        <taxon>ecological metagenomes</taxon>
    </lineage>
</organism>
<dbReference type="PROSITE" id="PS52016">
    <property type="entry name" value="TONB_DEPENDENT_REC_3"/>
    <property type="match status" value="1"/>
</dbReference>
<evidence type="ECO:0000313" key="9">
    <source>
        <dbReference type="EMBL" id="VAX25635.1"/>
    </source>
</evidence>
<name>A0A3B1D1X6_9ZZZZ</name>
<dbReference type="Gene3D" id="2.40.170.20">
    <property type="entry name" value="TonB-dependent receptor, beta-barrel domain"/>
    <property type="match status" value="1"/>
</dbReference>
<evidence type="ECO:0000256" key="1">
    <source>
        <dbReference type="ARBA" id="ARBA00004571"/>
    </source>
</evidence>
<evidence type="ECO:0008006" key="10">
    <source>
        <dbReference type="Google" id="ProtNLM"/>
    </source>
</evidence>
<dbReference type="Gene3D" id="2.60.40.1120">
    <property type="entry name" value="Carboxypeptidase-like, regulatory domain"/>
    <property type="match status" value="1"/>
</dbReference>
<evidence type="ECO:0000256" key="2">
    <source>
        <dbReference type="ARBA" id="ARBA00022448"/>
    </source>
</evidence>
<dbReference type="Pfam" id="PF00593">
    <property type="entry name" value="TonB_dep_Rec_b-barrel"/>
    <property type="match status" value="1"/>
</dbReference>
<dbReference type="GO" id="GO:0030246">
    <property type="term" value="F:carbohydrate binding"/>
    <property type="evidence" value="ECO:0007669"/>
    <property type="project" value="InterPro"/>
</dbReference>
<keyword evidence="4" id="KW-0798">TonB box</keyword>
<evidence type="ECO:0000256" key="3">
    <source>
        <dbReference type="ARBA" id="ARBA00022692"/>
    </source>
</evidence>
<keyword evidence="3" id="KW-0812">Transmembrane</keyword>
<dbReference type="Gene3D" id="2.170.130.10">
    <property type="entry name" value="TonB-dependent receptor, plug domain"/>
    <property type="match status" value="1"/>
</dbReference>
<evidence type="ECO:0000256" key="4">
    <source>
        <dbReference type="ARBA" id="ARBA00023077"/>
    </source>
</evidence>
<evidence type="ECO:0000259" key="8">
    <source>
        <dbReference type="Pfam" id="PF07715"/>
    </source>
</evidence>
<dbReference type="InterPro" id="IPR010104">
    <property type="entry name" value="TonB_rcpt_bac"/>
</dbReference>
<dbReference type="GO" id="GO:0009279">
    <property type="term" value="C:cell outer membrane"/>
    <property type="evidence" value="ECO:0007669"/>
    <property type="project" value="UniProtKB-SubCell"/>
</dbReference>
<feature type="domain" description="TonB-dependent receptor plug" evidence="8">
    <location>
        <begin position="133"/>
        <end position="236"/>
    </location>
</feature>
<keyword evidence="2" id="KW-0813">Transport</keyword>
<dbReference type="PANTHER" id="PTHR40980:SF4">
    <property type="entry name" value="TONB-DEPENDENT RECEPTOR-LIKE BETA-BARREL DOMAIN-CONTAINING PROTEIN"/>
    <property type="match status" value="1"/>
</dbReference>
<dbReference type="InterPro" id="IPR037066">
    <property type="entry name" value="Plug_dom_sf"/>
</dbReference>
<dbReference type="SUPFAM" id="SSF49452">
    <property type="entry name" value="Starch-binding domain-like"/>
    <property type="match status" value="1"/>
</dbReference>
<accession>A0A3B1D1X6</accession>
<keyword evidence="6" id="KW-0998">Cell outer membrane</keyword>
<sequence length="928" mass="105638">MKQKKILFFASVILTLLCLSTLTFAQGTGKISGRVTDAQSGDYLPGANVILEGTTIGAASNREGKYRIVNVPAGTYTLMVKYMGYQDYSEKITVTAGKNTLIDIALKVSYVKMEDVVVSGIRQGQVKALEMQKEAPNILNVVSREQMENFPDVNAAEVLQRLPGVTVDRSQGDGRYVLIRGTSPRLSTVTVNGDALASTRNEERFSQLDIVGTNQMSYIEVAKTLTPDMDANFIGGRVNIITRSAFDFPSRHLDLTVGSGYAELDKKANWQGKLNYSDQFGANKNFGFSVTANYDRKNRGADNIEYEWDSQKDVNDNEIPYALTDFTLFDYQLIKERYGIGAGLEYRFNDNNRIYVNGMMNKFKDISQNGRLRFRVSKGDYLNPDGTLIENARIVRLTKGRTENLTQNQLTFGGKHLLGDNKLDYLLSYSFGEETHPNQTDSEFDLDKKVNLSLDLSDPVTPKWKILNQDAGYENIASHYEFASTDYRETYSSTINRAASINFNMPYNLWKNTSNFKIGGKFTSLTKDRNDDRSKYKWKGDNDLLMSQWLSDRQRNDFFNDSYTFGEQANWDDYKAFFDANRDKDGKLIGSPNIEDSKGASYKIDESVLAFYAMTDINFGKLYMLLGLRDELTNNELQGYKLIFDADGDFSSLEQVDQTKDYNKLFPMLHLNYSFAQSTKLRFAATQSMSRPNFWDMAPHLYVDNRKERIKSGNPDLVPTTSTNIDLMFDHYFHGIGIFSTGLFYKDLKDIIFETRTKVQSGQYVGYDLRTTVNGGNANLYGLEINWQQELTFLPGFLSGFGIYLNYSHTWSNADLLGRAGVVPGQSGDVGNISLAYEVSRFMARISFNYQGRFIKEVGGTEDGDFWIKDHKQLDLTAYYEFIDNLKLFLEFVNLTNEPKYEYMGVESRPTQVEYYSWWSRIGLKYTL</sequence>
<dbReference type="InterPro" id="IPR013784">
    <property type="entry name" value="Carb-bd-like_fold"/>
</dbReference>
<dbReference type="EMBL" id="UOGD01000304">
    <property type="protein sequence ID" value="VAX25635.1"/>
    <property type="molecule type" value="Genomic_DNA"/>
</dbReference>
<comment type="subcellular location">
    <subcellularLocation>
        <location evidence="1">Cell outer membrane</location>
        <topology evidence="1">Multi-pass membrane protein</topology>
    </subcellularLocation>
</comment>
<dbReference type="InterPro" id="IPR000531">
    <property type="entry name" value="Beta-barrel_TonB"/>
</dbReference>
<dbReference type="PANTHER" id="PTHR40980">
    <property type="entry name" value="PLUG DOMAIN-CONTAINING PROTEIN"/>
    <property type="match status" value="1"/>
</dbReference>
<dbReference type="Pfam" id="PF13715">
    <property type="entry name" value="CarbopepD_reg_2"/>
    <property type="match status" value="1"/>
</dbReference>
<protein>
    <recommendedName>
        <fullName evidence="10">TonB-dependent receptor</fullName>
    </recommendedName>
</protein>
<feature type="domain" description="TonB-dependent receptor-like beta-barrel" evidence="7">
    <location>
        <begin position="447"/>
        <end position="895"/>
    </location>
</feature>
<proteinExistence type="predicted"/>
<dbReference type="AlphaFoldDB" id="A0A3B1D1X6"/>
<dbReference type="SUPFAM" id="SSF56935">
    <property type="entry name" value="Porins"/>
    <property type="match status" value="1"/>
</dbReference>
<dbReference type="InterPro" id="IPR012910">
    <property type="entry name" value="Plug_dom"/>
</dbReference>
<dbReference type="InterPro" id="IPR036942">
    <property type="entry name" value="Beta-barrel_TonB_sf"/>
</dbReference>
<dbReference type="NCBIfam" id="TIGR01782">
    <property type="entry name" value="TonB-Xanth-Caul"/>
    <property type="match status" value="1"/>
</dbReference>
<gene>
    <name evidence="9" type="ORF">MNBD_IGNAVI01-2893</name>
</gene>
<evidence type="ECO:0000259" key="7">
    <source>
        <dbReference type="Pfam" id="PF00593"/>
    </source>
</evidence>
<evidence type="ECO:0000256" key="5">
    <source>
        <dbReference type="ARBA" id="ARBA00023136"/>
    </source>
</evidence>